<dbReference type="Pfam" id="PF09320">
    <property type="entry name" value="DUF1977"/>
    <property type="match status" value="1"/>
</dbReference>
<proteinExistence type="predicted"/>
<dbReference type="GO" id="GO:0030544">
    <property type="term" value="F:Hsp70 protein binding"/>
    <property type="evidence" value="ECO:0007669"/>
    <property type="project" value="TreeGrafter"/>
</dbReference>
<dbReference type="OrthoDB" id="1507364at2759"/>
<dbReference type="Proteomes" id="UP000187283">
    <property type="component" value="Unassembled WGS sequence"/>
</dbReference>
<feature type="compositionally biased region" description="Polar residues" evidence="5">
    <location>
        <begin position="9"/>
        <end position="22"/>
    </location>
</feature>
<dbReference type="EMBL" id="LSSN01003712">
    <property type="protein sequence ID" value="OMJ12936.1"/>
    <property type="molecule type" value="Genomic_DNA"/>
</dbReference>
<keyword evidence="4" id="KW-0472">Membrane</keyword>
<evidence type="ECO:0000313" key="7">
    <source>
        <dbReference type="EMBL" id="OMJ12936.1"/>
    </source>
</evidence>
<comment type="caution">
    <text evidence="8">The sequence shown here is derived from an EMBL/GenBank/DDBJ whole genome shotgun (WGS) entry which is preliminary data.</text>
</comment>
<comment type="subcellular location">
    <subcellularLocation>
        <location evidence="1">Membrane</location>
        <topology evidence="1">Single-pass membrane protein</topology>
    </subcellularLocation>
</comment>
<dbReference type="InterPro" id="IPR051100">
    <property type="entry name" value="DnaJ_subfamily_B/C"/>
</dbReference>
<dbReference type="InterPro" id="IPR015399">
    <property type="entry name" value="DUF1977_DnaJ-like"/>
</dbReference>
<evidence type="ECO:0000313" key="8">
    <source>
        <dbReference type="EMBL" id="OMJ17023.1"/>
    </source>
</evidence>
<evidence type="ECO:0000256" key="2">
    <source>
        <dbReference type="ARBA" id="ARBA00022692"/>
    </source>
</evidence>
<evidence type="ECO:0000256" key="3">
    <source>
        <dbReference type="ARBA" id="ARBA00022989"/>
    </source>
</evidence>
<dbReference type="GO" id="GO:0005789">
    <property type="term" value="C:endoplasmic reticulum membrane"/>
    <property type="evidence" value="ECO:0007669"/>
    <property type="project" value="TreeGrafter"/>
</dbReference>
<evidence type="ECO:0000256" key="1">
    <source>
        <dbReference type="ARBA" id="ARBA00004167"/>
    </source>
</evidence>
<dbReference type="PANTHER" id="PTHR43908">
    <property type="entry name" value="AT29763P-RELATED"/>
    <property type="match status" value="1"/>
</dbReference>
<organism evidence="8 9">
    <name type="scientific">Smittium culicis</name>
    <dbReference type="NCBI Taxonomy" id="133412"/>
    <lineage>
        <taxon>Eukaryota</taxon>
        <taxon>Fungi</taxon>
        <taxon>Fungi incertae sedis</taxon>
        <taxon>Zoopagomycota</taxon>
        <taxon>Kickxellomycotina</taxon>
        <taxon>Harpellomycetes</taxon>
        <taxon>Harpellales</taxon>
        <taxon>Legeriomycetaceae</taxon>
        <taxon>Smittium</taxon>
    </lineage>
</organism>
<protein>
    <submittedName>
        <fullName evidence="8">Putative J domain-containing protein</fullName>
    </submittedName>
</protein>
<dbReference type="PANTHER" id="PTHR43908:SF3">
    <property type="entry name" value="AT29763P-RELATED"/>
    <property type="match status" value="1"/>
</dbReference>
<name>A0A1R1XQV4_9FUNG</name>
<keyword evidence="3" id="KW-1133">Transmembrane helix</keyword>
<dbReference type="GO" id="GO:0071218">
    <property type="term" value="P:cellular response to misfolded protein"/>
    <property type="evidence" value="ECO:0007669"/>
    <property type="project" value="TreeGrafter"/>
</dbReference>
<dbReference type="AlphaFoldDB" id="A0A1R1XQV4"/>
<evidence type="ECO:0000313" key="9">
    <source>
        <dbReference type="Proteomes" id="UP000187283"/>
    </source>
</evidence>
<dbReference type="EMBL" id="LSSN01002159">
    <property type="protein sequence ID" value="OMJ17023.1"/>
    <property type="molecule type" value="Genomic_DNA"/>
</dbReference>
<sequence length="207" mass="24282">MYGSEASERATSSHSQNSHFYSNNSRNFAHFESEINPEDLFNMFFGEQAGYSFGPRMRTRTYNSYSTGNRFRQQQHQHTNAAQGDQGGLMRQLSFMSESEANFSFKHTPKYNLKKYTSSHKVPYYVNQRDFVNSDISRSRTKLARFEKQVVNSYVSNLREQCEYQMQQKRERINQAQGFLGLFPDTDALNRARKIKLEYCDLLNSFT</sequence>
<dbReference type="STRING" id="133412.A0A1R1XQV4"/>
<evidence type="ECO:0000259" key="6">
    <source>
        <dbReference type="Pfam" id="PF09320"/>
    </source>
</evidence>
<feature type="region of interest" description="Disordered" evidence="5">
    <location>
        <begin position="1"/>
        <end position="22"/>
    </location>
</feature>
<evidence type="ECO:0000256" key="4">
    <source>
        <dbReference type="ARBA" id="ARBA00023136"/>
    </source>
</evidence>
<keyword evidence="2" id="KW-0812">Transmembrane</keyword>
<accession>A0A1R1XQV4</accession>
<evidence type="ECO:0000256" key="5">
    <source>
        <dbReference type="SAM" id="MobiDB-lite"/>
    </source>
</evidence>
<feature type="domain" description="DUF1977" evidence="6">
    <location>
        <begin position="96"/>
        <end position="203"/>
    </location>
</feature>
<reference evidence="8 9" key="1">
    <citation type="submission" date="2017-01" db="EMBL/GenBank/DDBJ databases">
        <authorList>
            <person name="Mah S.A."/>
            <person name="Swanson W.J."/>
            <person name="Moy G.W."/>
            <person name="Vacquier V.D."/>
        </authorList>
    </citation>
    <scope>NUCLEOTIDE SEQUENCE [LARGE SCALE GENOMIC DNA]</scope>
    <source>
        <strain evidence="8 9">GSMNP</strain>
    </source>
</reference>
<keyword evidence="9" id="KW-1185">Reference proteome</keyword>
<gene>
    <name evidence="8" type="ORF">AYI70_g6235</name>
    <name evidence="7" type="ORF">AYI70_g8809</name>
</gene>